<feature type="chain" id="PRO_5031271780" description="Secreted protein" evidence="1">
    <location>
        <begin position="25"/>
        <end position="124"/>
    </location>
</feature>
<evidence type="ECO:0000313" key="2">
    <source>
        <dbReference type="EMBL" id="MBA8956422.1"/>
    </source>
</evidence>
<gene>
    <name evidence="2" type="ORF">HNR61_008104</name>
</gene>
<feature type="signal peptide" evidence="1">
    <location>
        <begin position="1"/>
        <end position="24"/>
    </location>
</feature>
<dbReference type="Proteomes" id="UP000572680">
    <property type="component" value="Unassembled WGS sequence"/>
</dbReference>
<proteinExistence type="predicted"/>
<keyword evidence="1" id="KW-0732">Signal</keyword>
<evidence type="ECO:0000313" key="3">
    <source>
        <dbReference type="Proteomes" id="UP000572680"/>
    </source>
</evidence>
<protein>
    <recommendedName>
        <fullName evidence="4">Secreted protein</fullName>
    </recommendedName>
</protein>
<dbReference type="EMBL" id="JACJIA010000015">
    <property type="protein sequence ID" value="MBA8956422.1"/>
    <property type="molecule type" value="Genomic_DNA"/>
</dbReference>
<dbReference type="RefSeq" id="WP_182848332.1">
    <property type="nucleotide sequence ID" value="NZ_BAAALP010000048.1"/>
</dbReference>
<comment type="caution">
    <text evidence="2">The sequence shown here is derived from an EMBL/GenBank/DDBJ whole genome shotgun (WGS) entry which is preliminary data.</text>
</comment>
<reference evidence="2 3" key="1">
    <citation type="submission" date="2020-08" db="EMBL/GenBank/DDBJ databases">
        <title>Genomic Encyclopedia of Type Strains, Phase IV (KMG-IV): sequencing the most valuable type-strain genomes for metagenomic binning, comparative biology and taxonomic classification.</title>
        <authorList>
            <person name="Goeker M."/>
        </authorList>
    </citation>
    <scope>NUCLEOTIDE SEQUENCE [LARGE SCALE GENOMIC DNA]</scope>
    <source>
        <strain evidence="2 3">DSM 44197</strain>
    </source>
</reference>
<evidence type="ECO:0000256" key="1">
    <source>
        <dbReference type="SAM" id="SignalP"/>
    </source>
</evidence>
<sequence>MIRTGLVGAGIAAATFGLASPALAADLSVNVGDGTIKYDDSADSFCAQAYNTEGQRIVEVKLVPVSQSGPSPTWQDKNNSYGHPGATCRSLATAYEDTRYRADVRTYWAERGTWVNRGSFYFYS</sequence>
<organism evidence="2 3">
    <name type="scientific">Actinomadura namibiensis</name>
    <dbReference type="NCBI Taxonomy" id="182080"/>
    <lineage>
        <taxon>Bacteria</taxon>
        <taxon>Bacillati</taxon>
        <taxon>Actinomycetota</taxon>
        <taxon>Actinomycetes</taxon>
        <taxon>Streptosporangiales</taxon>
        <taxon>Thermomonosporaceae</taxon>
        <taxon>Actinomadura</taxon>
    </lineage>
</organism>
<evidence type="ECO:0008006" key="4">
    <source>
        <dbReference type="Google" id="ProtNLM"/>
    </source>
</evidence>
<keyword evidence="3" id="KW-1185">Reference proteome</keyword>
<name>A0A7W3LYB1_ACTNM</name>
<dbReference type="AlphaFoldDB" id="A0A7W3LYB1"/>
<accession>A0A7W3LYB1</accession>